<sequence>MRIRTMTTVAACLLTTGLLVGCSAEEDTADAANPAASAPAASGGEGETEAETEAEGGADEGAAEEGGAEETAGGEADTTEGADLTDLVDEDQLFLQTTRDTVPGVEGMSDDELIQLGHDVCTSFENGDDMLTVTGMVSDEAGLDQIGSSTFIGVSIGSYCIEQQANMLG</sequence>
<evidence type="ECO:0000256" key="2">
    <source>
        <dbReference type="SAM" id="SignalP"/>
    </source>
</evidence>
<dbReference type="EMBL" id="JACBZD010000001">
    <property type="protein sequence ID" value="NYI03257.1"/>
    <property type="molecule type" value="Genomic_DNA"/>
</dbReference>
<evidence type="ECO:0000259" key="3">
    <source>
        <dbReference type="Pfam" id="PF05305"/>
    </source>
</evidence>
<feature type="compositionally biased region" description="Acidic residues" evidence="1">
    <location>
        <begin position="46"/>
        <end position="68"/>
    </location>
</feature>
<organism evidence="4 5">
    <name type="scientific">Allostreptomyces psammosilenae</name>
    <dbReference type="NCBI Taxonomy" id="1892865"/>
    <lineage>
        <taxon>Bacteria</taxon>
        <taxon>Bacillati</taxon>
        <taxon>Actinomycetota</taxon>
        <taxon>Actinomycetes</taxon>
        <taxon>Kitasatosporales</taxon>
        <taxon>Streptomycetaceae</taxon>
        <taxon>Allostreptomyces</taxon>
    </lineage>
</organism>
<dbReference type="Pfam" id="PF05305">
    <property type="entry name" value="DUF732"/>
    <property type="match status" value="1"/>
</dbReference>
<dbReference type="AlphaFoldDB" id="A0A852ZP71"/>
<feature type="domain" description="DUF732" evidence="3">
    <location>
        <begin position="91"/>
        <end position="160"/>
    </location>
</feature>
<reference evidence="4 5" key="1">
    <citation type="submission" date="2020-07" db="EMBL/GenBank/DDBJ databases">
        <title>Sequencing the genomes of 1000 actinobacteria strains.</title>
        <authorList>
            <person name="Klenk H.-P."/>
        </authorList>
    </citation>
    <scope>NUCLEOTIDE SEQUENCE [LARGE SCALE GENOMIC DNA]</scope>
    <source>
        <strain evidence="4 5">DSM 42178</strain>
    </source>
</reference>
<feature type="compositionally biased region" description="Low complexity" evidence="1">
    <location>
        <begin position="69"/>
        <end position="82"/>
    </location>
</feature>
<keyword evidence="2" id="KW-0732">Signal</keyword>
<feature type="chain" id="PRO_5039226861" description="DUF732 domain-containing protein" evidence="2">
    <location>
        <begin position="25"/>
        <end position="169"/>
    </location>
</feature>
<comment type="caution">
    <text evidence="4">The sequence shown here is derived from an EMBL/GenBank/DDBJ whole genome shotgun (WGS) entry which is preliminary data.</text>
</comment>
<dbReference type="PROSITE" id="PS51257">
    <property type="entry name" value="PROKAR_LIPOPROTEIN"/>
    <property type="match status" value="1"/>
</dbReference>
<gene>
    <name evidence="4" type="ORF">FHU37_000200</name>
</gene>
<dbReference type="InterPro" id="IPR007969">
    <property type="entry name" value="DUF732"/>
</dbReference>
<keyword evidence="5" id="KW-1185">Reference proteome</keyword>
<name>A0A852ZP71_9ACTN</name>
<proteinExistence type="predicted"/>
<evidence type="ECO:0000256" key="1">
    <source>
        <dbReference type="SAM" id="MobiDB-lite"/>
    </source>
</evidence>
<protein>
    <recommendedName>
        <fullName evidence="3">DUF732 domain-containing protein</fullName>
    </recommendedName>
</protein>
<feature type="compositionally biased region" description="Low complexity" evidence="1">
    <location>
        <begin position="31"/>
        <end position="42"/>
    </location>
</feature>
<feature type="region of interest" description="Disordered" evidence="1">
    <location>
        <begin position="31"/>
        <end position="86"/>
    </location>
</feature>
<dbReference type="RefSeq" id="WP_179812345.1">
    <property type="nucleotide sequence ID" value="NZ_JACBZD010000001.1"/>
</dbReference>
<evidence type="ECO:0000313" key="5">
    <source>
        <dbReference type="Proteomes" id="UP000567795"/>
    </source>
</evidence>
<accession>A0A852ZP71</accession>
<dbReference type="Proteomes" id="UP000567795">
    <property type="component" value="Unassembled WGS sequence"/>
</dbReference>
<evidence type="ECO:0000313" key="4">
    <source>
        <dbReference type="EMBL" id="NYI03257.1"/>
    </source>
</evidence>
<feature type="signal peptide" evidence="2">
    <location>
        <begin position="1"/>
        <end position="24"/>
    </location>
</feature>